<feature type="transmembrane region" description="Helical" evidence="5">
    <location>
        <begin position="71"/>
        <end position="91"/>
    </location>
</feature>
<comment type="caution">
    <text evidence="6">The sequence shown here is derived from an EMBL/GenBank/DDBJ whole genome shotgun (WGS) entry which is preliminary data.</text>
</comment>
<dbReference type="OrthoDB" id="73612at2759"/>
<dbReference type="AlphaFoldDB" id="A0A9W8DX33"/>
<dbReference type="EMBL" id="JANBPU010000001">
    <property type="protein sequence ID" value="KAJ1922257.1"/>
    <property type="molecule type" value="Genomic_DNA"/>
</dbReference>
<evidence type="ECO:0000256" key="4">
    <source>
        <dbReference type="ARBA" id="ARBA00023136"/>
    </source>
</evidence>
<evidence type="ECO:0000256" key="1">
    <source>
        <dbReference type="ARBA" id="ARBA00004141"/>
    </source>
</evidence>
<name>A0A9W8DX33_9FUNG</name>
<keyword evidence="4 5" id="KW-0472">Membrane</keyword>
<evidence type="ECO:0000256" key="3">
    <source>
        <dbReference type="ARBA" id="ARBA00022989"/>
    </source>
</evidence>
<keyword evidence="7" id="KW-1185">Reference proteome</keyword>
<dbReference type="InterPro" id="IPR013861">
    <property type="entry name" value="TMEM115/Pdh1/Rbl19"/>
</dbReference>
<dbReference type="GO" id="GO:0016020">
    <property type="term" value="C:membrane"/>
    <property type="evidence" value="ECO:0007669"/>
    <property type="project" value="UniProtKB-SubCell"/>
</dbReference>
<dbReference type="PANTHER" id="PTHR13377">
    <property type="entry name" value="PLACENTAL PROTEIN 6"/>
    <property type="match status" value="1"/>
</dbReference>
<accession>A0A9W8DX33</accession>
<evidence type="ECO:0000313" key="6">
    <source>
        <dbReference type="EMBL" id="KAJ1922257.1"/>
    </source>
</evidence>
<dbReference type="GO" id="GO:0005794">
    <property type="term" value="C:Golgi apparatus"/>
    <property type="evidence" value="ECO:0007669"/>
    <property type="project" value="TreeGrafter"/>
</dbReference>
<keyword evidence="2 5" id="KW-0812">Transmembrane</keyword>
<dbReference type="GO" id="GO:0006890">
    <property type="term" value="P:retrograde vesicle-mediated transport, Golgi to endoplasmic reticulum"/>
    <property type="evidence" value="ECO:0007669"/>
    <property type="project" value="InterPro"/>
</dbReference>
<gene>
    <name evidence="6" type="ORF">H4219_000119</name>
</gene>
<reference evidence="6" key="1">
    <citation type="submission" date="2022-07" db="EMBL/GenBank/DDBJ databases">
        <title>Phylogenomic reconstructions and comparative analyses of Kickxellomycotina fungi.</title>
        <authorList>
            <person name="Reynolds N.K."/>
            <person name="Stajich J.E."/>
            <person name="Barry K."/>
            <person name="Grigoriev I.V."/>
            <person name="Crous P."/>
            <person name="Smith M.E."/>
        </authorList>
    </citation>
    <scope>NUCLEOTIDE SEQUENCE</scope>
    <source>
        <strain evidence="6">NBRC 100468</strain>
    </source>
</reference>
<keyword evidence="3 5" id="KW-1133">Transmembrane helix</keyword>
<proteinExistence type="predicted"/>
<dbReference type="PANTHER" id="PTHR13377:SF3">
    <property type="entry name" value="TRANSMEMBRANE PROTEIN 115"/>
    <property type="match status" value="1"/>
</dbReference>
<feature type="transmembrane region" description="Helical" evidence="5">
    <location>
        <begin position="17"/>
        <end position="34"/>
    </location>
</feature>
<evidence type="ECO:0000256" key="5">
    <source>
        <dbReference type="SAM" id="Phobius"/>
    </source>
</evidence>
<feature type="transmembrane region" description="Helical" evidence="5">
    <location>
        <begin position="103"/>
        <end position="122"/>
    </location>
</feature>
<organism evidence="6 7">
    <name type="scientific">Mycoemilia scoparia</name>
    <dbReference type="NCBI Taxonomy" id="417184"/>
    <lineage>
        <taxon>Eukaryota</taxon>
        <taxon>Fungi</taxon>
        <taxon>Fungi incertae sedis</taxon>
        <taxon>Zoopagomycota</taxon>
        <taxon>Kickxellomycotina</taxon>
        <taxon>Kickxellomycetes</taxon>
        <taxon>Kickxellales</taxon>
        <taxon>Kickxellaceae</taxon>
        <taxon>Mycoemilia</taxon>
    </lineage>
</organism>
<sequence length="222" mass="24962">MTSVLAQLPQVGPITKAVSALAFTLSVLCMFLRFQSPNPEVPVDDGQGETYYNVYWDLARFFVLKPGLYKIQVNGLAAILAGFTVGFKQISPEYIIKIYQGKIKFRCSALPGLYLLIVPIVMSLSGRFSSVILLHFGVFEAWMYLRFFKYDGNVRGDLSETFAFSTFFPEPVRPPIQFVSNHVHKAAAFCRIVPSQEEYKRLRQLEGEEVGGSGYSMQNIST</sequence>
<dbReference type="Proteomes" id="UP001150538">
    <property type="component" value="Unassembled WGS sequence"/>
</dbReference>
<protein>
    <submittedName>
        <fullName evidence="6">Uncharacterized protein</fullName>
    </submittedName>
</protein>
<evidence type="ECO:0000256" key="2">
    <source>
        <dbReference type="ARBA" id="ARBA00022692"/>
    </source>
</evidence>
<feature type="transmembrane region" description="Helical" evidence="5">
    <location>
        <begin position="128"/>
        <end position="145"/>
    </location>
</feature>
<evidence type="ECO:0000313" key="7">
    <source>
        <dbReference type="Proteomes" id="UP001150538"/>
    </source>
</evidence>
<comment type="subcellular location">
    <subcellularLocation>
        <location evidence="1">Membrane</location>
        <topology evidence="1">Multi-pass membrane protein</topology>
    </subcellularLocation>
</comment>